<dbReference type="EMBL" id="CP035676">
    <property type="protein sequence ID" value="QXY85344.1"/>
    <property type="molecule type" value="Genomic_DNA"/>
</dbReference>
<keyword evidence="1" id="KW-0812">Transmembrane</keyword>
<evidence type="ECO:0000313" key="3">
    <source>
        <dbReference type="EMBL" id="QXY85344.1"/>
    </source>
</evidence>
<protein>
    <recommendedName>
        <fullName evidence="2">Zona occludens toxin N-terminal domain-containing protein</fullName>
    </recommendedName>
</protein>
<reference evidence="3" key="1">
    <citation type="submission" date="2019-02" db="EMBL/GenBank/DDBJ databases">
        <title>Average Nucleotide Identity (ANI) for Rapid Identification of Enteric Bacteria using Whole Genome Sequence (WGS).</title>
        <authorList>
            <person name="Dinsmore B."/>
            <person name="Lane C."/>
            <person name="Rowe L."/>
        </authorList>
    </citation>
    <scope>NUCLEOTIDE SEQUENCE</scope>
    <source>
        <strain evidence="3">04-0440</strain>
    </source>
</reference>
<evidence type="ECO:0000256" key="1">
    <source>
        <dbReference type="SAM" id="Phobius"/>
    </source>
</evidence>
<gene>
    <name evidence="3" type="ORF">EWI73_16135</name>
</gene>
<accession>A0A8F8FNQ9</accession>
<proteinExistence type="predicted"/>
<dbReference type="Pfam" id="PF05707">
    <property type="entry name" value="Zot"/>
    <property type="match status" value="1"/>
</dbReference>
<sequence>MTQSLSTVARYIRDRQDKTFRMKKLTSLGLSSRYRVDVFEGAKTTKATLLQSYQCGYKKEIFPLYKSYDTVNGAEQVVDKRQSFLNKRFFLIYLFIPAVVVTVGLYYVFKFFDGSAFVPDKKDESEFKSEISGNSVSSSGVGLTQGYPVSQTLTNSSVSSTWRIGGRLVKDDLSYVVLVNINGRVRIELLNDFSFNGLYMSGFVDGEKVTVWSGSLSSSGTGG</sequence>
<name>A0A8F8FNQ9_SALBN</name>
<evidence type="ECO:0000259" key="2">
    <source>
        <dbReference type="Pfam" id="PF05707"/>
    </source>
</evidence>
<dbReference type="AlphaFoldDB" id="A0A8F8FNQ9"/>
<keyword evidence="1" id="KW-0472">Membrane</keyword>
<organism evidence="3">
    <name type="scientific">Salmonella bongori</name>
    <dbReference type="NCBI Taxonomy" id="54736"/>
    <lineage>
        <taxon>Bacteria</taxon>
        <taxon>Pseudomonadati</taxon>
        <taxon>Pseudomonadota</taxon>
        <taxon>Gammaproteobacteria</taxon>
        <taxon>Enterobacterales</taxon>
        <taxon>Enterobacteriaceae</taxon>
        <taxon>Salmonella</taxon>
    </lineage>
</organism>
<dbReference type="InterPro" id="IPR008900">
    <property type="entry name" value="Zot_N"/>
</dbReference>
<keyword evidence="1" id="KW-1133">Transmembrane helix</keyword>
<feature type="domain" description="Zona occludens toxin N-terminal" evidence="2">
    <location>
        <begin position="1"/>
        <end position="70"/>
    </location>
</feature>
<feature type="transmembrane region" description="Helical" evidence="1">
    <location>
        <begin position="90"/>
        <end position="109"/>
    </location>
</feature>
<dbReference type="InterPro" id="IPR027417">
    <property type="entry name" value="P-loop_NTPase"/>
</dbReference>
<dbReference type="Gene3D" id="3.40.50.300">
    <property type="entry name" value="P-loop containing nucleotide triphosphate hydrolases"/>
    <property type="match status" value="1"/>
</dbReference>